<evidence type="ECO:0000256" key="2">
    <source>
        <dbReference type="ARBA" id="ARBA00022448"/>
    </source>
</evidence>
<comment type="subcellular location">
    <subcellularLocation>
        <location evidence="1 11">Cell outer membrane</location>
        <topology evidence="1 11">Multi-pass membrane protein</topology>
    </subcellularLocation>
</comment>
<dbReference type="EMBL" id="ARYL01000020">
    <property type="protein sequence ID" value="KDA01864.1"/>
    <property type="molecule type" value="Genomic_DNA"/>
</dbReference>
<protein>
    <submittedName>
        <fullName evidence="15">TonB-dependent receptor</fullName>
    </submittedName>
</protein>
<gene>
    <name evidence="15" type="ORF">HOC_13144</name>
</gene>
<dbReference type="Gene3D" id="2.170.130.10">
    <property type="entry name" value="TonB-dependent receptor, plug domain"/>
    <property type="match status" value="1"/>
</dbReference>
<keyword evidence="4" id="KW-0410">Iron transport</keyword>
<dbReference type="Proteomes" id="UP000024942">
    <property type="component" value="Unassembled WGS sequence"/>
</dbReference>
<dbReference type="SUPFAM" id="SSF56935">
    <property type="entry name" value="Porins"/>
    <property type="match status" value="1"/>
</dbReference>
<keyword evidence="2 11" id="KW-0813">Transport</keyword>
<keyword evidence="6" id="KW-0408">Iron</keyword>
<evidence type="ECO:0000256" key="9">
    <source>
        <dbReference type="ARBA" id="ARBA00023136"/>
    </source>
</evidence>
<comment type="similarity">
    <text evidence="11 12">Belongs to the TonB-dependent receptor family.</text>
</comment>
<dbReference type="InterPro" id="IPR000531">
    <property type="entry name" value="Beta-barrel_TonB"/>
</dbReference>
<keyword evidence="9 11" id="KW-0472">Membrane</keyword>
<keyword evidence="16" id="KW-1185">Reference proteome</keyword>
<dbReference type="PROSITE" id="PS52016">
    <property type="entry name" value="TONB_DEPENDENT_REC_3"/>
    <property type="match status" value="1"/>
</dbReference>
<evidence type="ECO:0000256" key="11">
    <source>
        <dbReference type="PROSITE-ProRule" id="PRU01360"/>
    </source>
</evidence>
<dbReference type="PATRIC" id="fig|1280953.3.peg.2644"/>
<evidence type="ECO:0000256" key="1">
    <source>
        <dbReference type="ARBA" id="ARBA00004571"/>
    </source>
</evidence>
<dbReference type="InterPro" id="IPR037066">
    <property type="entry name" value="Plug_dom_sf"/>
</dbReference>
<dbReference type="eggNOG" id="COG4206">
    <property type="taxonomic scope" value="Bacteria"/>
</dbReference>
<dbReference type="PANTHER" id="PTHR32552:SF81">
    <property type="entry name" value="TONB-DEPENDENT OUTER MEMBRANE RECEPTOR"/>
    <property type="match status" value="1"/>
</dbReference>
<dbReference type="Gene3D" id="2.40.170.20">
    <property type="entry name" value="TonB-dependent receptor, beta-barrel domain"/>
    <property type="match status" value="1"/>
</dbReference>
<keyword evidence="15" id="KW-0675">Receptor</keyword>
<evidence type="ECO:0000256" key="3">
    <source>
        <dbReference type="ARBA" id="ARBA00022452"/>
    </source>
</evidence>
<dbReference type="STRING" id="1280953.HOC_13144"/>
<dbReference type="Pfam" id="PF00593">
    <property type="entry name" value="TonB_dep_Rec_b-barrel"/>
    <property type="match status" value="1"/>
</dbReference>
<feature type="domain" description="TonB-dependent receptor-like beta-barrel" evidence="13">
    <location>
        <begin position="272"/>
        <end position="648"/>
    </location>
</feature>
<evidence type="ECO:0000256" key="6">
    <source>
        <dbReference type="ARBA" id="ARBA00023004"/>
    </source>
</evidence>
<organism evidence="15 16">
    <name type="scientific">Hyphomonas oceanitis SCH89</name>
    <dbReference type="NCBI Taxonomy" id="1280953"/>
    <lineage>
        <taxon>Bacteria</taxon>
        <taxon>Pseudomonadati</taxon>
        <taxon>Pseudomonadota</taxon>
        <taxon>Alphaproteobacteria</taxon>
        <taxon>Hyphomonadales</taxon>
        <taxon>Hyphomonadaceae</taxon>
        <taxon>Hyphomonas</taxon>
    </lineage>
</organism>
<dbReference type="InterPro" id="IPR012910">
    <property type="entry name" value="Plug_dom"/>
</dbReference>
<dbReference type="GO" id="GO:0006826">
    <property type="term" value="P:iron ion transport"/>
    <property type="evidence" value="ECO:0007669"/>
    <property type="project" value="UniProtKB-KW"/>
</dbReference>
<evidence type="ECO:0000313" key="16">
    <source>
        <dbReference type="Proteomes" id="UP000024942"/>
    </source>
</evidence>
<comment type="caution">
    <text evidence="15">The sequence shown here is derived from an EMBL/GenBank/DDBJ whole genome shotgun (WGS) entry which is preliminary data.</text>
</comment>
<dbReference type="InterPro" id="IPR036942">
    <property type="entry name" value="Beta-barrel_TonB_sf"/>
</dbReference>
<evidence type="ECO:0000256" key="8">
    <source>
        <dbReference type="ARBA" id="ARBA00023077"/>
    </source>
</evidence>
<dbReference type="RefSeq" id="WP_162174849.1">
    <property type="nucleotide sequence ID" value="NZ_ARYL01000020.1"/>
</dbReference>
<name>A0A059G573_9PROT</name>
<evidence type="ECO:0000313" key="15">
    <source>
        <dbReference type="EMBL" id="KDA01864.1"/>
    </source>
</evidence>
<keyword evidence="3 11" id="KW-1134">Transmembrane beta strand</keyword>
<sequence>MKLESSLKAGVASVLCTLIFSIKAEAEPDQQTLTPDGAEIKSKDRLDTVIVHGRGLALIGEASAASEGVVGYADFEDRPLLRVGELVEVIPGAVATQHSGEGKANQYFLRGFNLDHGTDFSARIDDVPINLRTHGHGQGYLDLNFVIPELVERVDYRKGPYAASNGDFSVAGSAHYSTYDKLPYNFAEISTGEFGYLRGVVAGDISLGGDTRLLLALESEAYDGPWVLSQDLEKINGFAKLTHSAGPWTLQLSASAYDSSWVSTDQIPRRAVKSGLIDRFGFIDDDLGGETTRFSLATSGAYAHADGAMTAFSAYAVSYKFSLWSDFTYFVEDPVDGDEFEQLDARTYFGGAIRHERSITDRLRLRVGGETRFDDISDVGLFRTADRARLSTVRRDRVGELSVGLWGEAEYELSDRLRATLGIRGDYYNADVTALSNPVNGGSASDSLISPSAAIAWRVTDSLELYANYGEGFHSNDVRGATIRVEPVSGDPADRVPILVRAKGGELGARFEAGNFNASVAVFTLDLDSELVFVGDAGTTEANDGSTRTGVETSLFWRPNDWLFADLSAAYTDAEFDIPGNETEIPQAVESVVGGGVLARFDPFTLSARLRHFGKAPLLEDGSVESDPTTIINASGSYEWKQVTFGVELLNVFNAEDADITYYFASQLAGETSPVDDVHFHPVEPRQPRFSLRYRF</sequence>
<dbReference type="PANTHER" id="PTHR32552">
    <property type="entry name" value="FERRICHROME IRON RECEPTOR-RELATED"/>
    <property type="match status" value="1"/>
</dbReference>
<dbReference type="OrthoDB" id="99480at2"/>
<keyword evidence="8 12" id="KW-0798">TonB box</keyword>
<keyword evidence="5 11" id="KW-0812">Transmembrane</keyword>
<dbReference type="GO" id="GO:0009279">
    <property type="term" value="C:cell outer membrane"/>
    <property type="evidence" value="ECO:0007669"/>
    <property type="project" value="UniProtKB-SubCell"/>
</dbReference>
<evidence type="ECO:0000256" key="12">
    <source>
        <dbReference type="RuleBase" id="RU003357"/>
    </source>
</evidence>
<dbReference type="InterPro" id="IPR039426">
    <property type="entry name" value="TonB-dep_rcpt-like"/>
</dbReference>
<keyword evidence="7" id="KW-0406">Ion transport</keyword>
<proteinExistence type="inferred from homology"/>
<dbReference type="AlphaFoldDB" id="A0A059G573"/>
<evidence type="ECO:0000259" key="13">
    <source>
        <dbReference type="Pfam" id="PF00593"/>
    </source>
</evidence>
<evidence type="ECO:0000256" key="10">
    <source>
        <dbReference type="ARBA" id="ARBA00023237"/>
    </source>
</evidence>
<evidence type="ECO:0000256" key="7">
    <source>
        <dbReference type="ARBA" id="ARBA00023065"/>
    </source>
</evidence>
<evidence type="ECO:0000256" key="4">
    <source>
        <dbReference type="ARBA" id="ARBA00022496"/>
    </source>
</evidence>
<evidence type="ECO:0000256" key="5">
    <source>
        <dbReference type="ARBA" id="ARBA00022692"/>
    </source>
</evidence>
<dbReference type="Pfam" id="PF07715">
    <property type="entry name" value="Plug"/>
    <property type="match status" value="1"/>
</dbReference>
<feature type="domain" description="TonB-dependent receptor plug" evidence="14">
    <location>
        <begin position="64"/>
        <end position="172"/>
    </location>
</feature>
<accession>A0A059G573</accession>
<evidence type="ECO:0000259" key="14">
    <source>
        <dbReference type="Pfam" id="PF07715"/>
    </source>
</evidence>
<keyword evidence="10 11" id="KW-0998">Cell outer membrane</keyword>
<reference evidence="15 16" key="1">
    <citation type="journal article" date="2014" name="Antonie Van Leeuwenhoek">
        <title>Hyphomonas beringensis sp. nov. and Hyphomonas chukchiensis sp. nov., isolated from surface seawater of the Bering Sea and Chukchi Sea.</title>
        <authorList>
            <person name="Li C."/>
            <person name="Lai Q."/>
            <person name="Li G."/>
            <person name="Dong C."/>
            <person name="Wang J."/>
            <person name="Liao Y."/>
            <person name="Shao Z."/>
        </authorList>
    </citation>
    <scope>NUCLEOTIDE SEQUENCE [LARGE SCALE GENOMIC DNA]</scope>
    <source>
        <strain evidence="15 16">SCH89</strain>
    </source>
</reference>